<dbReference type="EMBL" id="FOHE01000002">
    <property type="protein sequence ID" value="SES83493.1"/>
    <property type="molecule type" value="Genomic_DNA"/>
</dbReference>
<dbReference type="Proteomes" id="UP000198618">
    <property type="component" value="Unassembled WGS sequence"/>
</dbReference>
<keyword evidence="1" id="KW-0472">Membrane</keyword>
<accession>A0A1H9ZP02</accession>
<keyword evidence="1" id="KW-1133">Transmembrane helix</keyword>
<protein>
    <submittedName>
        <fullName evidence="2">Competence protein ComGF</fullName>
    </submittedName>
</protein>
<dbReference type="STRING" id="930131.SAMN05216389_102390"/>
<dbReference type="InterPro" id="IPR016977">
    <property type="entry name" value="ComGF"/>
</dbReference>
<dbReference type="Pfam" id="PF15980">
    <property type="entry name" value="ComGF"/>
    <property type="match status" value="1"/>
</dbReference>
<evidence type="ECO:0000256" key="1">
    <source>
        <dbReference type="SAM" id="Phobius"/>
    </source>
</evidence>
<proteinExistence type="predicted"/>
<organism evidence="2 3">
    <name type="scientific">Oceanobacillus limi</name>
    <dbReference type="NCBI Taxonomy" id="930131"/>
    <lineage>
        <taxon>Bacteria</taxon>
        <taxon>Bacillati</taxon>
        <taxon>Bacillota</taxon>
        <taxon>Bacilli</taxon>
        <taxon>Bacillales</taxon>
        <taxon>Bacillaceae</taxon>
        <taxon>Oceanobacillus</taxon>
    </lineage>
</organism>
<sequence>MRTSKMKKSVYMVTLKNEIGFSFLSMLLMLTIISMTIPLLSILIKTIDYESNYEEISVQQFFHMLQNDIIKTSHIDINQDSLAIYLPNGDIANIEQYKNVLRRQVNNQGHEIYHRGVEAISFHTLPYGVRVILKTTTGEHYEKELIFYE</sequence>
<evidence type="ECO:0000313" key="3">
    <source>
        <dbReference type="Proteomes" id="UP000198618"/>
    </source>
</evidence>
<name>A0A1H9ZP02_9BACI</name>
<keyword evidence="3" id="KW-1185">Reference proteome</keyword>
<dbReference type="AlphaFoldDB" id="A0A1H9ZP02"/>
<keyword evidence="1" id="KW-0812">Transmembrane</keyword>
<evidence type="ECO:0000313" key="2">
    <source>
        <dbReference type="EMBL" id="SES83493.1"/>
    </source>
</evidence>
<dbReference type="OrthoDB" id="2361316at2"/>
<gene>
    <name evidence="2" type="ORF">SAMN05216389_102390</name>
</gene>
<reference evidence="2 3" key="1">
    <citation type="submission" date="2016-10" db="EMBL/GenBank/DDBJ databases">
        <authorList>
            <person name="de Groot N.N."/>
        </authorList>
    </citation>
    <scope>NUCLEOTIDE SEQUENCE [LARGE SCALE GENOMIC DNA]</scope>
    <source>
        <strain evidence="2 3">IBRC-M 10780</strain>
    </source>
</reference>
<feature type="transmembrane region" description="Helical" evidence="1">
    <location>
        <begin position="21"/>
        <end position="44"/>
    </location>
</feature>